<keyword evidence="2 5" id="KW-0238">DNA-binding</keyword>
<name>A0ABR7GPY0_9FIRM</name>
<dbReference type="PANTHER" id="PTHR30146:SF144">
    <property type="entry name" value="LACI-FAMILY TRANSCRIPTION REGULATOR"/>
    <property type="match status" value="1"/>
</dbReference>
<dbReference type="SMART" id="SM00354">
    <property type="entry name" value="HTH_LACI"/>
    <property type="match status" value="1"/>
</dbReference>
<dbReference type="EMBL" id="JACOPK010000010">
    <property type="protein sequence ID" value="MBC5696370.1"/>
    <property type="molecule type" value="Genomic_DNA"/>
</dbReference>
<evidence type="ECO:0000313" key="6">
    <source>
        <dbReference type="Proteomes" id="UP000641741"/>
    </source>
</evidence>
<keyword evidence="1" id="KW-0805">Transcription regulation</keyword>
<keyword evidence="3" id="KW-0804">Transcription</keyword>
<dbReference type="GO" id="GO:0003677">
    <property type="term" value="F:DNA binding"/>
    <property type="evidence" value="ECO:0007669"/>
    <property type="project" value="UniProtKB-KW"/>
</dbReference>
<dbReference type="Gene3D" id="3.40.50.2300">
    <property type="match status" value="2"/>
</dbReference>
<dbReference type="InterPro" id="IPR028082">
    <property type="entry name" value="Peripla_BP_I"/>
</dbReference>
<evidence type="ECO:0000256" key="2">
    <source>
        <dbReference type="ARBA" id="ARBA00023125"/>
    </source>
</evidence>
<dbReference type="InterPro" id="IPR000843">
    <property type="entry name" value="HTH_LacI"/>
</dbReference>
<dbReference type="Proteomes" id="UP000641741">
    <property type="component" value="Unassembled WGS sequence"/>
</dbReference>
<dbReference type="InterPro" id="IPR010982">
    <property type="entry name" value="Lambda_DNA-bd_dom_sf"/>
</dbReference>
<keyword evidence="6" id="KW-1185">Reference proteome</keyword>
<comment type="caution">
    <text evidence="5">The sequence shown here is derived from an EMBL/GenBank/DDBJ whole genome shotgun (WGS) entry which is preliminary data.</text>
</comment>
<dbReference type="Pfam" id="PF13407">
    <property type="entry name" value="Peripla_BP_4"/>
    <property type="match status" value="1"/>
</dbReference>
<evidence type="ECO:0000256" key="3">
    <source>
        <dbReference type="ARBA" id="ARBA00023163"/>
    </source>
</evidence>
<protein>
    <submittedName>
        <fullName evidence="5">LacI family DNA-binding transcriptional regulator</fullName>
    </submittedName>
</protein>
<feature type="domain" description="HTH lacI-type" evidence="4">
    <location>
        <begin position="3"/>
        <end position="57"/>
    </location>
</feature>
<dbReference type="Gene3D" id="1.10.260.40">
    <property type="entry name" value="lambda repressor-like DNA-binding domains"/>
    <property type="match status" value="1"/>
</dbReference>
<accession>A0ABR7GPY0</accession>
<evidence type="ECO:0000259" key="4">
    <source>
        <dbReference type="PROSITE" id="PS50932"/>
    </source>
</evidence>
<evidence type="ECO:0000313" key="5">
    <source>
        <dbReference type="EMBL" id="MBC5696370.1"/>
    </source>
</evidence>
<gene>
    <name evidence="5" type="ORF">H8S02_10505</name>
</gene>
<dbReference type="RefSeq" id="WP_186970479.1">
    <property type="nucleotide sequence ID" value="NZ_JACOPK010000010.1"/>
</dbReference>
<dbReference type="InterPro" id="IPR025997">
    <property type="entry name" value="SBP_2_dom"/>
</dbReference>
<dbReference type="PANTHER" id="PTHR30146">
    <property type="entry name" value="LACI-RELATED TRANSCRIPTIONAL REPRESSOR"/>
    <property type="match status" value="1"/>
</dbReference>
<dbReference type="PROSITE" id="PS50932">
    <property type="entry name" value="HTH_LACI_2"/>
    <property type="match status" value="1"/>
</dbReference>
<dbReference type="Pfam" id="PF00356">
    <property type="entry name" value="LacI"/>
    <property type="match status" value="1"/>
</dbReference>
<reference evidence="5 6" key="1">
    <citation type="submission" date="2020-08" db="EMBL/GenBank/DDBJ databases">
        <title>Genome public.</title>
        <authorList>
            <person name="Liu C."/>
            <person name="Sun Q."/>
        </authorList>
    </citation>
    <scope>NUCLEOTIDE SEQUENCE [LARGE SCALE GENOMIC DNA]</scope>
    <source>
        <strain evidence="5 6">M2</strain>
    </source>
</reference>
<proteinExistence type="predicted"/>
<dbReference type="SUPFAM" id="SSF53822">
    <property type="entry name" value="Periplasmic binding protein-like I"/>
    <property type="match status" value="1"/>
</dbReference>
<sequence length="355" mass="38991">MAVTAQQIADLAGVSRGTVDRALHNRGRVNPEVKEKIQKIALELGYKPNLIGQALVRSKQDFKLGVILQSTETPTMQVVRAGVQRAAEELAASGVELVLRDFQGLDTELMLEYIEELVSAGVQGIALSPDTAPEVRQCIDELHAQGIPVITLNADAPGSKRLCFIGMDNYRAGQTAACLLRLMLPEGGKVLPLAGHLNNTAHNNRLNGFLDAIKAENTLNISTLAFQPCFDRDDYSHEITQHALRANPDLAAIYVASNGQKGVCQAIEEEGLKGRVKVAAFDLNELNMELLQSDSLSFVLDQEAFEQGYRPPFLLYEYLLHKKKPEKELLYTDIAIRTKYNSDMALVCTTMQSGL</sequence>
<dbReference type="SUPFAM" id="SSF47413">
    <property type="entry name" value="lambda repressor-like DNA-binding domains"/>
    <property type="match status" value="1"/>
</dbReference>
<evidence type="ECO:0000256" key="1">
    <source>
        <dbReference type="ARBA" id="ARBA00023015"/>
    </source>
</evidence>
<dbReference type="CDD" id="cd01392">
    <property type="entry name" value="HTH_LacI"/>
    <property type="match status" value="1"/>
</dbReference>
<dbReference type="CDD" id="cd06307">
    <property type="entry name" value="PBP1_sugar_binding"/>
    <property type="match status" value="1"/>
</dbReference>
<organism evidence="5 6">
    <name type="scientific">Agathobaculum hominis</name>
    <dbReference type="NCBI Taxonomy" id="2763014"/>
    <lineage>
        <taxon>Bacteria</taxon>
        <taxon>Bacillati</taxon>
        <taxon>Bacillota</taxon>
        <taxon>Clostridia</taxon>
        <taxon>Eubacteriales</taxon>
        <taxon>Butyricicoccaceae</taxon>
        <taxon>Agathobaculum</taxon>
    </lineage>
</organism>